<dbReference type="Gene3D" id="3.40.50.150">
    <property type="entry name" value="Vaccinia Virus protein VP39"/>
    <property type="match status" value="1"/>
</dbReference>
<evidence type="ECO:0000313" key="3">
    <source>
        <dbReference type="Proteomes" id="UP000614200"/>
    </source>
</evidence>
<dbReference type="SUPFAM" id="SSF53335">
    <property type="entry name" value="S-adenosyl-L-methionine-dependent methyltransferases"/>
    <property type="match status" value="1"/>
</dbReference>
<organism evidence="2 3">
    <name type="scientific">Fusibacter ferrireducens</name>
    <dbReference type="NCBI Taxonomy" id="2785058"/>
    <lineage>
        <taxon>Bacteria</taxon>
        <taxon>Bacillati</taxon>
        <taxon>Bacillota</taxon>
        <taxon>Clostridia</taxon>
        <taxon>Eubacteriales</taxon>
        <taxon>Eubacteriales Family XII. Incertae Sedis</taxon>
        <taxon>Fusibacter</taxon>
    </lineage>
</organism>
<dbReference type="Proteomes" id="UP000614200">
    <property type="component" value="Unassembled WGS sequence"/>
</dbReference>
<keyword evidence="3" id="KW-1185">Reference proteome</keyword>
<dbReference type="GO" id="GO:0008168">
    <property type="term" value="F:methyltransferase activity"/>
    <property type="evidence" value="ECO:0007669"/>
    <property type="project" value="UniProtKB-KW"/>
</dbReference>
<keyword evidence="2" id="KW-0808">Transferase</keyword>
<evidence type="ECO:0000259" key="1">
    <source>
        <dbReference type="Pfam" id="PF13847"/>
    </source>
</evidence>
<dbReference type="CDD" id="cd02440">
    <property type="entry name" value="AdoMet_MTases"/>
    <property type="match status" value="1"/>
</dbReference>
<dbReference type="RefSeq" id="WP_194701254.1">
    <property type="nucleotide sequence ID" value="NZ_JADKNH010000004.1"/>
</dbReference>
<comment type="caution">
    <text evidence="2">The sequence shown here is derived from an EMBL/GenBank/DDBJ whole genome shotgun (WGS) entry which is preliminary data.</text>
</comment>
<proteinExistence type="predicted"/>
<feature type="domain" description="Methyltransferase" evidence="1">
    <location>
        <begin position="53"/>
        <end position="175"/>
    </location>
</feature>
<gene>
    <name evidence="2" type="ORF">ISU02_07805</name>
</gene>
<dbReference type="InterPro" id="IPR025714">
    <property type="entry name" value="Methyltranfer_dom"/>
</dbReference>
<dbReference type="InterPro" id="IPR029063">
    <property type="entry name" value="SAM-dependent_MTases_sf"/>
</dbReference>
<evidence type="ECO:0000313" key="2">
    <source>
        <dbReference type="EMBL" id="MBF4693020.1"/>
    </source>
</evidence>
<dbReference type="Pfam" id="PF13847">
    <property type="entry name" value="Methyltransf_31"/>
    <property type="match status" value="1"/>
</dbReference>
<sequence>MVSVNQSEKTYENSQEERWDQRAFQFNRNQLSEIQVIPEAIVEYLGENFVDIETVMDVGGGSGRYALLFGARMAHVLMTDISSNMLRYARENAEAQGLKNIEFSKLDWGKHTEIVNLQAKFDLVFSSMCPATQSIEGVNKMMQFSKKYCAINQYILSTDSLKTFIQREMKDYNQEKGKKFERKRDPHNNREFVQKLFNDLWSRNFSPEIKLFSEEKNIEMTVNQAREKYVDHTVMPSDERNFQYDVIEKFSQEGICKITRKNITAIIIWKLEKESINEKI</sequence>
<reference evidence="2 3" key="1">
    <citation type="submission" date="2020-11" db="EMBL/GenBank/DDBJ databases">
        <title>Fusibacter basophilias sp. nov.</title>
        <authorList>
            <person name="Qiu D."/>
        </authorList>
    </citation>
    <scope>NUCLEOTIDE SEQUENCE [LARGE SCALE GENOMIC DNA]</scope>
    <source>
        <strain evidence="2 3">Q10-2</strain>
    </source>
</reference>
<dbReference type="GO" id="GO:0032259">
    <property type="term" value="P:methylation"/>
    <property type="evidence" value="ECO:0007669"/>
    <property type="project" value="UniProtKB-KW"/>
</dbReference>
<keyword evidence="2" id="KW-0489">Methyltransferase</keyword>
<protein>
    <submittedName>
        <fullName evidence="2">Class I SAM-dependent methyltransferase</fullName>
    </submittedName>
</protein>
<name>A0ABR9ZRE7_9FIRM</name>
<accession>A0ABR9ZRE7</accession>
<dbReference type="EMBL" id="JADKNH010000004">
    <property type="protein sequence ID" value="MBF4693020.1"/>
    <property type="molecule type" value="Genomic_DNA"/>
</dbReference>